<feature type="signal peptide" evidence="2">
    <location>
        <begin position="1"/>
        <end position="19"/>
    </location>
</feature>
<keyword evidence="1" id="KW-0812">Transmembrane</keyword>
<sequence>MNKYILFITVFLVVELCSSQPVTLYINSSVTDYVLPCGATLENACPDIVNALASTQSSDVLLSLGNTTLTGQNNTNIQLVNRTVTIQGNKDSYATINLAGQGAFFIIQDSEQLYGNTSLTLQYLNIANGTGYVLPQLNGTFGGVVFLNTSYYYAFNTILLDSVVGFNNQATTGGILYIQSNGSPTNVTVTNSDFNNNNATNASIIFGQYILMTVSNTKITRNNAFDGLMNFVAAYVQLDRVLIDSNNASVSLLNFNSTRYVGIQALTLTNNLLDFVNKTIQSGFVKCFQSDLSFGGSSNLTDNFGASVIYYRSIGKTLTINNSVIESNSGSLLGGAISQRYGSLVVNNSSISRNTAGQAGGAIYLISATSATITNSTMDENALGVVINGTSRVAGFGSALYLSDTTNVIINGVVFDKNTDNAYGGPIFCSGSNVTMNDIKTSSDELVYCNQSVLDTKCTYHGNFGEEICPEKKSKLKPGVIAGIVIGSIIGLLIIVLFIYILKKRHHNRSKYLRYN</sequence>
<dbReference type="Proteomes" id="UP000001396">
    <property type="component" value="Unassembled WGS sequence"/>
</dbReference>
<gene>
    <name evidence="3" type="ORF">PPL_10078</name>
</gene>
<dbReference type="SUPFAM" id="SSF51126">
    <property type="entry name" value="Pectin lyase-like"/>
    <property type="match status" value="2"/>
</dbReference>
<dbReference type="InterPro" id="IPR006626">
    <property type="entry name" value="PbH1"/>
</dbReference>
<comment type="caution">
    <text evidence="3">The sequence shown here is derived from an EMBL/GenBank/DDBJ whole genome shotgun (WGS) entry which is preliminary data.</text>
</comment>
<protein>
    <recommendedName>
        <fullName evidence="5">Right handed beta helix domain-containing protein</fullName>
    </recommendedName>
</protein>
<dbReference type="InterPro" id="IPR011050">
    <property type="entry name" value="Pectin_lyase_fold/virulence"/>
</dbReference>
<evidence type="ECO:0000313" key="4">
    <source>
        <dbReference type="Proteomes" id="UP000001396"/>
    </source>
</evidence>
<dbReference type="RefSeq" id="XP_020428447.1">
    <property type="nucleotide sequence ID" value="XM_020580862.1"/>
</dbReference>
<feature type="chain" id="PRO_5003042679" description="Right handed beta helix domain-containing protein" evidence="2">
    <location>
        <begin position="20"/>
        <end position="516"/>
    </location>
</feature>
<keyword evidence="2" id="KW-0732">Signal</keyword>
<evidence type="ECO:0000313" key="3">
    <source>
        <dbReference type="EMBL" id="EFA76315.1"/>
    </source>
</evidence>
<dbReference type="InParanoid" id="D3BQ95"/>
<name>D3BQ95_HETP5</name>
<dbReference type="SMART" id="SM00710">
    <property type="entry name" value="PbH1"/>
    <property type="match status" value="5"/>
</dbReference>
<dbReference type="AlphaFoldDB" id="D3BQ95"/>
<dbReference type="FunCoup" id="D3BQ95">
    <property type="interactions" value="10"/>
</dbReference>
<evidence type="ECO:0000256" key="1">
    <source>
        <dbReference type="SAM" id="Phobius"/>
    </source>
</evidence>
<keyword evidence="1" id="KW-1133">Transmembrane helix</keyword>
<accession>D3BQ95</accession>
<evidence type="ECO:0000256" key="2">
    <source>
        <dbReference type="SAM" id="SignalP"/>
    </source>
</evidence>
<proteinExistence type="predicted"/>
<reference evidence="3 4" key="1">
    <citation type="journal article" date="2011" name="Genome Res.">
        <title>Phylogeny-wide analysis of social amoeba genomes highlights ancient origins for complex intercellular communication.</title>
        <authorList>
            <person name="Heidel A.J."/>
            <person name="Lawal H.M."/>
            <person name="Felder M."/>
            <person name="Schilde C."/>
            <person name="Helps N.R."/>
            <person name="Tunggal B."/>
            <person name="Rivero F."/>
            <person name="John U."/>
            <person name="Schleicher M."/>
            <person name="Eichinger L."/>
            <person name="Platzer M."/>
            <person name="Noegel A.A."/>
            <person name="Schaap P."/>
            <person name="Gloeckner G."/>
        </authorList>
    </citation>
    <scope>NUCLEOTIDE SEQUENCE [LARGE SCALE GENOMIC DNA]</scope>
    <source>
        <strain evidence="4">ATCC 26659 / Pp 5 / PN500</strain>
    </source>
</reference>
<keyword evidence="4" id="KW-1185">Reference proteome</keyword>
<feature type="transmembrane region" description="Helical" evidence="1">
    <location>
        <begin position="479"/>
        <end position="502"/>
    </location>
</feature>
<keyword evidence="1" id="KW-0472">Membrane</keyword>
<dbReference type="EMBL" id="ADBJ01000047">
    <property type="protein sequence ID" value="EFA76315.1"/>
    <property type="molecule type" value="Genomic_DNA"/>
</dbReference>
<organism evidence="3 4">
    <name type="scientific">Heterostelium pallidum (strain ATCC 26659 / Pp 5 / PN500)</name>
    <name type="common">Cellular slime mold</name>
    <name type="synonym">Polysphondylium pallidum</name>
    <dbReference type="NCBI Taxonomy" id="670386"/>
    <lineage>
        <taxon>Eukaryota</taxon>
        <taxon>Amoebozoa</taxon>
        <taxon>Evosea</taxon>
        <taxon>Eumycetozoa</taxon>
        <taxon>Dictyostelia</taxon>
        <taxon>Acytosteliales</taxon>
        <taxon>Acytosteliaceae</taxon>
        <taxon>Heterostelium</taxon>
    </lineage>
</organism>
<evidence type="ECO:0008006" key="5">
    <source>
        <dbReference type="Google" id="ProtNLM"/>
    </source>
</evidence>
<dbReference type="GeneID" id="31365549"/>